<dbReference type="VEuPathDB" id="VectorBase:GPPI042774"/>
<name>A0A1B0BWK8_9MUSC</name>
<dbReference type="AlphaFoldDB" id="A0A1B0BWK8"/>
<organism evidence="1 2">
    <name type="scientific">Glossina palpalis gambiensis</name>
    <dbReference type="NCBI Taxonomy" id="67801"/>
    <lineage>
        <taxon>Eukaryota</taxon>
        <taxon>Metazoa</taxon>
        <taxon>Ecdysozoa</taxon>
        <taxon>Arthropoda</taxon>
        <taxon>Hexapoda</taxon>
        <taxon>Insecta</taxon>
        <taxon>Pterygota</taxon>
        <taxon>Neoptera</taxon>
        <taxon>Endopterygota</taxon>
        <taxon>Diptera</taxon>
        <taxon>Brachycera</taxon>
        <taxon>Muscomorpha</taxon>
        <taxon>Hippoboscoidea</taxon>
        <taxon>Glossinidae</taxon>
        <taxon>Glossina</taxon>
    </lineage>
</organism>
<dbReference type="EnsemblMetazoa" id="GPPI042774-RA">
    <property type="protein sequence ID" value="GPPI042774-PA"/>
    <property type="gene ID" value="GPPI042774"/>
</dbReference>
<keyword evidence="2" id="KW-1185">Reference proteome</keyword>
<proteinExistence type="predicted"/>
<accession>A0A1B0BWK8</accession>
<evidence type="ECO:0000313" key="1">
    <source>
        <dbReference type="EnsemblMetazoa" id="GPPI042774-PA"/>
    </source>
</evidence>
<dbReference type="Proteomes" id="UP000092460">
    <property type="component" value="Unassembled WGS sequence"/>
</dbReference>
<reference evidence="2" key="1">
    <citation type="submission" date="2015-01" db="EMBL/GenBank/DDBJ databases">
        <authorList>
            <person name="Aksoy S."/>
            <person name="Warren W."/>
            <person name="Wilson R.K."/>
        </authorList>
    </citation>
    <scope>NUCLEOTIDE SEQUENCE [LARGE SCALE GENOMIC DNA]</scope>
    <source>
        <strain evidence="2">IAEA</strain>
    </source>
</reference>
<dbReference type="EMBL" id="JXJN01021852">
    <property type="status" value="NOT_ANNOTATED_CDS"/>
    <property type="molecule type" value="Genomic_DNA"/>
</dbReference>
<sequence>MSSKPIEKPVGNITKLETLCKEHVGGEVFSSVNSLISLSLLPPDHLLVPSNTLFSTALMCPICDLSSMLNTALKKIFGNWEHEKTTSHLHMQYIKYTVALGTADVKPAFRFVAAIV</sequence>
<protein>
    <submittedName>
        <fullName evidence="1">Uncharacterized protein</fullName>
    </submittedName>
</protein>
<evidence type="ECO:0000313" key="2">
    <source>
        <dbReference type="Proteomes" id="UP000092460"/>
    </source>
</evidence>
<reference evidence="1" key="2">
    <citation type="submission" date="2020-05" db="UniProtKB">
        <authorList>
            <consortium name="EnsemblMetazoa"/>
        </authorList>
    </citation>
    <scope>IDENTIFICATION</scope>
    <source>
        <strain evidence="1">IAEA</strain>
    </source>
</reference>